<keyword evidence="3" id="KW-0233">DNA recombination</keyword>
<dbReference type="GO" id="GO:0003677">
    <property type="term" value="F:DNA binding"/>
    <property type="evidence" value="ECO:0007669"/>
    <property type="project" value="UniProtKB-UniRule"/>
</dbReference>
<dbReference type="EMBL" id="LSZO01000149">
    <property type="protein sequence ID" value="KXU38253.1"/>
    <property type="molecule type" value="Genomic_DNA"/>
</dbReference>
<comment type="caution">
    <text evidence="7">The sequence shown here is derived from an EMBL/GenBank/DDBJ whole genome shotgun (WGS) entry which is preliminary data.</text>
</comment>
<evidence type="ECO:0000313" key="7">
    <source>
        <dbReference type="EMBL" id="KXU38253.1"/>
    </source>
</evidence>
<dbReference type="AlphaFoldDB" id="A0A139SUI6"/>
<evidence type="ECO:0000256" key="1">
    <source>
        <dbReference type="ARBA" id="ARBA00022908"/>
    </source>
</evidence>
<evidence type="ECO:0000259" key="5">
    <source>
        <dbReference type="PROSITE" id="PS51898"/>
    </source>
</evidence>
<dbReference type="InterPro" id="IPR002104">
    <property type="entry name" value="Integrase_catalytic"/>
</dbReference>
<dbReference type="InterPro" id="IPR011010">
    <property type="entry name" value="DNA_brk_join_enz"/>
</dbReference>
<accession>A0A139SUI6</accession>
<evidence type="ECO:0000313" key="8">
    <source>
        <dbReference type="Proteomes" id="UP000072660"/>
    </source>
</evidence>
<feature type="domain" description="Core-binding (CB)" evidence="6">
    <location>
        <begin position="55"/>
        <end position="134"/>
    </location>
</feature>
<protein>
    <submittedName>
        <fullName evidence="7">Integrase</fullName>
    </submittedName>
</protein>
<evidence type="ECO:0000259" key="6">
    <source>
        <dbReference type="PROSITE" id="PS51900"/>
    </source>
</evidence>
<dbReference type="GO" id="GO:0006310">
    <property type="term" value="P:DNA recombination"/>
    <property type="evidence" value="ECO:0007669"/>
    <property type="project" value="UniProtKB-KW"/>
</dbReference>
<evidence type="ECO:0000256" key="2">
    <source>
        <dbReference type="ARBA" id="ARBA00023125"/>
    </source>
</evidence>
<dbReference type="SUPFAM" id="SSF56349">
    <property type="entry name" value="DNA breaking-rejoining enzymes"/>
    <property type="match status" value="1"/>
</dbReference>
<keyword evidence="2 4" id="KW-0238">DNA-binding</keyword>
<dbReference type="PROSITE" id="PS51898">
    <property type="entry name" value="TYR_RECOMBINASE"/>
    <property type="match status" value="1"/>
</dbReference>
<feature type="domain" description="Tyr recombinase" evidence="5">
    <location>
        <begin position="156"/>
        <end position="332"/>
    </location>
</feature>
<dbReference type="GO" id="GO:0015074">
    <property type="term" value="P:DNA integration"/>
    <property type="evidence" value="ECO:0007669"/>
    <property type="project" value="UniProtKB-KW"/>
</dbReference>
<dbReference type="InterPro" id="IPR010998">
    <property type="entry name" value="Integrase_recombinase_N"/>
</dbReference>
<dbReference type="CDD" id="cd00796">
    <property type="entry name" value="INT_Rci_Hp1_C"/>
    <property type="match status" value="1"/>
</dbReference>
<dbReference type="Gene3D" id="1.10.443.10">
    <property type="entry name" value="Intergrase catalytic core"/>
    <property type="match status" value="1"/>
</dbReference>
<dbReference type="Gene3D" id="1.10.150.130">
    <property type="match status" value="1"/>
</dbReference>
<proteinExistence type="predicted"/>
<sequence>MATYRKRSGGWRAEVCKKGVRDSKTFPTKAHAVAWAIQREAEILAGTSQQKASDFTFKQALEKYRDEVSPTKAGSRWETLQINRLLTVNFAEESIKEVGADLIAAWRDARLKKVKTSTVRREMNLLASIFEIARTEWKWCKGNPVREIKRPPNRPPRDRRISAEEEKLLLDALGYVEGQPPRIQKQEVAYAFLIALETAMRCGEILNLTLDRVHLKESYVRLMKTKNGTARHVALSKRAVQLMGVLEQVARQQERDKLFTVNSANADVLFRGARDPLPIENLCFHDTRHEAITRLARKLEILDLARTIGHKDLRSLMTYYNATASEIAGRLG</sequence>
<name>A0A139SUI6_9GAMM</name>
<dbReference type="InterPro" id="IPR050090">
    <property type="entry name" value="Tyrosine_recombinase_XerCD"/>
</dbReference>
<dbReference type="PROSITE" id="PS51900">
    <property type="entry name" value="CB"/>
    <property type="match status" value="1"/>
</dbReference>
<dbReference type="InterPro" id="IPR013762">
    <property type="entry name" value="Integrase-like_cat_sf"/>
</dbReference>
<evidence type="ECO:0000256" key="3">
    <source>
        <dbReference type="ARBA" id="ARBA00023172"/>
    </source>
</evidence>
<dbReference type="Pfam" id="PF00589">
    <property type="entry name" value="Phage_integrase"/>
    <property type="match status" value="1"/>
</dbReference>
<keyword evidence="1" id="KW-0229">DNA integration</keyword>
<organism evidence="7 8">
    <name type="scientific">Ventosimonas gracilis</name>
    <dbReference type="NCBI Taxonomy" id="1680762"/>
    <lineage>
        <taxon>Bacteria</taxon>
        <taxon>Pseudomonadati</taxon>
        <taxon>Pseudomonadota</taxon>
        <taxon>Gammaproteobacteria</taxon>
        <taxon>Pseudomonadales</taxon>
        <taxon>Ventosimonadaceae</taxon>
        <taxon>Ventosimonas</taxon>
    </lineage>
</organism>
<dbReference type="Proteomes" id="UP000072660">
    <property type="component" value="Unassembled WGS sequence"/>
</dbReference>
<dbReference type="InterPro" id="IPR044068">
    <property type="entry name" value="CB"/>
</dbReference>
<dbReference type="PANTHER" id="PTHR30349">
    <property type="entry name" value="PHAGE INTEGRASE-RELATED"/>
    <property type="match status" value="1"/>
</dbReference>
<dbReference type="RefSeq" id="WP_068390045.1">
    <property type="nucleotide sequence ID" value="NZ_LSZO01000149.1"/>
</dbReference>
<gene>
    <name evidence="7" type="ORF">AXE65_02350</name>
</gene>
<evidence type="ECO:0000256" key="4">
    <source>
        <dbReference type="PROSITE-ProRule" id="PRU01248"/>
    </source>
</evidence>
<dbReference type="OrthoDB" id="9057547at2"/>
<dbReference type="PANTHER" id="PTHR30349:SF94">
    <property type="entry name" value="INTEGRASE_RECOMBINASE HI_1414-RELATED"/>
    <property type="match status" value="1"/>
</dbReference>
<keyword evidence="8" id="KW-1185">Reference proteome</keyword>
<reference evidence="7 8" key="1">
    <citation type="submission" date="2016-02" db="EMBL/GenBank/DDBJ databases">
        <authorList>
            <person name="Wen L."/>
            <person name="He K."/>
            <person name="Yang H."/>
        </authorList>
    </citation>
    <scope>NUCLEOTIDE SEQUENCE [LARGE SCALE GENOMIC DNA]</scope>
    <source>
        <strain evidence="7 8">CV58</strain>
    </source>
</reference>